<dbReference type="PROSITE" id="PS50943">
    <property type="entry name" value="HTH_CROC1"/>
    <property type="match status" value="1"/>
</dbReference>
<evidence type="ECO:0000313" key="3">
    <source>
        <dbReference type="Proteomes" id="UP001458946"/>
    </source>
</evidence>
<comment type="caution">
    <text evidence="2">The sequence shown here is derived from an EMBL/GenBank/DDBJ whole genome shotgun (WGS) entry which is preliminary data.</text>
</comment>
<sequence>MAVNSWLSREEAGEIIKRAREAIPLTQDQVAEKLNVDKSYISKLEGGLHHAGRSKYFPQLVEVLKIEPDDVRRLNPGAVVAGPMIDPPLGDAERHQAKPPRQLPDGLIEAIQKYGSVAPDLQQGQWQQFLAGFRPRNMDEKDADDWYDFYRNLVKFDIKPEDDN</sequence>
<accession>A0ABP9VLM9</accession>
<dbReference type="Proteomes" id="UP001458946">
    <property type="component" value="Unassembled WGS sequence"/>
</dbReference>
<keyword evidence="3" id="KW-1185">Reference proteome</keyword>
<evidence type="ECO:0000259" key="1">
    <source>
        <dbReference type="PROSITE" id="PS50943"/>
    </source>
</evidence>
<organism evidence="2 3">
    <name type="scientific">Deinococcus xinjiangensis</name>
    <dbReference type="NCBI Taxonomy" id="457454"/>
    <lineage>
        <taxon>Bacteria</taxon>
        <taxon>Thermotogati</taxon>
        <taxon>Deinococcota</taxon>
        <taxon>Deinococci</taxon>
        <taxon>Deinococcales</taxon>
        <taxon>Deinococcaceae</taxon>
        <taxon>Deinococcus</taxon>
    </lineage>
</organism>
<feature type="domain" description="HTH cro/C1-type" evidence="1">
    <location>
        <begin position="16"/>
        <end position="71"/>
    </location>
</feature>
<dbReference type="CDD" id="cd00093">
    <property type="entry name" value="HTH_XRE"/>
    <property type="match status" value="1"/>
</dbReference>
<name>A0ABP9VLM9_9DEIO</name>
<dbReference type="SMART" id="SM00530">
    <property type="entry name" value="HTH_XRE"/>
    <property type="match status" value="1"/>
</dbReference>
<protein>
    <recommendedName>
        <fullName evidence="1">HTH cro/C1-type domain-containing protein</fullName>
    </recommendedName>
</protein>
<dbReference type="Pfam" id="PF13560">
    <property type="entry name" value="HTH_31"/>
    <property type="match status" value="1"/>
</dbReference>
<evidence type="ECO:0000313" key="2">
    <source>
        <dbReference type="EMBL" id="GAA5504278.1"/>
    </source>
</evidence>
<dbReference type="InterPro" id="IPR001387">
    <property type="entry name" value="Cro/C1-type_HTH"/>
</dbReference>
<dbReference type="InterPro" id="IPR010982">
    <property type="entry name" value="Lambda_DNA-bd_dom_sf"/>
</dbReference>
<dbReference type="Gene3D" id="1.10.260.40">
    <property type="entry name" value="lambda repressor-like DNA-binding domains"/>
    <property type="match status" value="1"/>
</dbReference>
<reference evidence="2 3" key="1">
    <citation type="submission" date="2024-02" db="EMBL/GenBank/DDBJ databases">
        <title>Deinococcus xinjiangensis NBRC 107630.</title>
        <authorList>
            <person name="Ichikawa N."/>
            <person name="Katano-Makiyama Y."/>
            <person name="Hidaka K."/>
        </authorList>
    </citation>
    <scope>NUCLEOTIDE SEQUENCE [LARGE SCALE GENOMIC DNA]</scope>
    <source>
        <strain evidence="2 3">NBRC 107630</strain>
    </source>
</reference>
<dbReference type="EMBL" id="BAABRN010000102">
    <property type="protein sequence ID" value="GAA5504278.1"/>
    <property type="molecule type" value="Genomic_DNA"/>
</dbReference>
<proteinExistence type="predicted"/>
<gene>
    <name evidence="2" type="ORF">Dxin01_04047</name>
</gene>
<dbReference type="SUPFAM" id="SSF47413">
    <property type="entry name" value="lambda repressor-like DNA-binding domains"/>
    <property type="match status" value="1"/>
</dbReference>